<accession>A0AA96WSH1</accession>
<reference evidence="2" key="2">
    <citation type="submission" date="2023-07" db="EMBL/GenBank/DDBJ databases">
        <authorList>
            <person name="Bai X.-H."/>
            <person name="Wang H.-H."/>
            <person name="Wang J."/>
            <person name="Ma M.-Y."/>
            <person name="Hu H.-H."/>
            <person name="Song Z.-L."/>
            <person name="Ma H.-G."/>
            <person name="Fan Y."/>
            <person name="Du C.-Y."/>
            <person name="Xu J.-C."/>
        </authorList>
    </citation>
    <scope>NUCLEOTIDE SEQUENCE</scope>
    <source>
        <strain evidence="2">CZ1</strain>
    </source>
</reference>
<dbReference type="RefSeq" id="WP_316426941.1">
    <property type="nucleotide sequence ID" value="NZ_CP130144.1"/>
</dbReference>
<organism evidence="2">
    <name type="scientific">Leptolyngbya boryana CZ1</name>
    <dbReference type="NCBI Taxonomy" id="3060204"/>
    <lineage>
        <taxon>Bacteria</taxon>
        <taxon>Bacillati</taxon>
        <taxon>Cyanobacteriota</taxon>
        <taxon>Cyanophyceae</taxon>
        <taxon>Leptolyngbyales</taxon>
        <taxon>Leptolyngbyaceae</taxon>
        <taxon>Leptolyngbya group</taxon>
        <taxon>Leptolyngbya</taxon>
    </lineage>
</organism>
<evidence type="ECO:0000256" key="1">
    <source>
        <dbReference type="SAM" id="MobiDB-lite"/>
    </source>
</evidence>
<dbReference type="EMBL" id="CP130144">
    <property type="protein sequence ID" value="WNZ45211.1"/>
    <property type="molecule type" value="Genomic_DNA"/>
</dbReference>
<dbReference type="AlphaFoldDB" id="A0AA96WSH1"/>
<proteinExistence type="predicted"/>
<protein>
    <submittedName>
        <fullName evidence="2">Uncharacterized protein</fullName>
    </submittedName>
</protein>
<feature type="compositionally biased region" description="Polar residues" evidence="1">
    <location>
        <begin position="1"/>
        <end position="31"/>
    </location>
</feature>
<evidence type="ECO:0000313" key="2">
    <source>
        <dbReference type="EMBL" id="WNZ45211.1"/>
    </source>
</evidence>
<gene>
    <name evidence="2" type="ORF">Q2T42_25830</name>
</gene>
<name>A0AA96WSH1_LEPBY</name>
<feature type="region of interest" description="Disordered" evidence="1">
    <location>
        <begin position="1"/>
        <end position="33"/>
    </location>
</feature>
<sequence>MALRNAQDNSTQPKATGSDSTQPKSNHNTEPTADELFGSMADSIAWFFSRPAALYKWCTAPRGGQRIFLGSIAIYFWLCSAESYWQALAIGNYFSKTGKFDGSYIAETHPSFMPKPFSPNNGNIQNIGVAFADPNFYVTGIISIVVLGVQANLQRGKKSVAKAKQDYESVKNFRVGEVPKEAIDVVHIEAKAYKKAGTANHGIIAGVVRSSYVLDIAAAVAPLYRFMFVSPGGFVTSVIWTYVNTFMAEKFVALWQANEDIVKAEGQSKRFPKVLNFKKPSANKSESA</sequence>
<reference evidence="2" key="1">
    <citation type="journal article" date="2023" name="Plants (Basel)">
        <title>Genomic Analysis of Leptolyngbya boryana CZ1 Reveals Efficient Carbon Fixation Modules.</title>
        <authorList>
            <person name="Bai X."/>
            <person name="Wang H."/>
            <person name="Cheng W."/>
            <person name="Wang J."/>
            <person name="Ma M."/>
            <person name="Hu H."/>
            <person name="Song Z."/>
            <person name="Ma H."/>
            <person name="Fan Y."/>
            <person name="Du C."/>
            <person name="Xu J."/>
        </authorList>
    </citation>
    <scope>NUCLEOTIDE SEQUENCE</scope>
    <source>
        <strain evidence="2">CZ1</strain>
    </source>
</reference>